<reference evidence="13 14" key="1">
    <citation type="submission" date="2023-03" db="EMBL/GenBank/DDBJ databases">
        <title>Genome insight into feeding habits of ladybird beetles.</title>
        <authorList>
            <person name="Li H.-S."/>
            <person name="Huang Y.-H."/>
            <person name="Pang H."/>
        </authorList>
    </citation>
    <scope>NUCLEOTIDE SEQUENCE [LARGE SCALE GENOMIC DNA]</scope>
    <source>
        <strain evidence="13">SYSU_2023b</strain>
        <tissue evidence="13">Whole body</tissue>
    </source>
</reference>
<evidence type="ECO:0000256" key="9">
    <source>
        <dbReference type="ARBA" id="ARBA00023136"/>
    </source>
</evidence>
<proteinExistence type="inferred from homology"/>
<name>A0AAW1UW85_9CUCU</name>
<dbReference type="GO" id="GO:0006869">
    <property type="term" value="P:lipid transport"/>
    <property type="evidence" value="ECO:0007669"/>
    <property type="project" value="UniProtKB-KW"/>
</dbReference>
<dbReference type="GO" id="GO:0000045">
    <property type="term" value="P:autophagosome assembly"/>
    <property type="evidence" value="ECO:0007669"/>
    <property type="project" value="TreeGrafter"/>
</dbReference>
<evidence type="ECO:0000256" key="3">
    <source>
        <dbReference type="ARBA" id="ARBA00009714"/>
    </source>
</evidence>
<feature type="compositionally biased region" description="Low complexity" evidence="12">
    <location>
        <begin position="1364"/>
        <end position="1390"/>
    </location>
</feature>
<dbReference type="GO" id="GO:0034045">
    <property type="term" value="C:phagophore assembly site membrane"/>
    <property type="evidence" value="ECO:0007669"/>
    <property type="project" value="UniProtKB-SubCell"/>
</dbReference>
<keyword evidence="14" id="KW-1185">Reference proteome</keyword>
<comment type="caution">
    <text evidence="13">The sequence shown here is derived from an EMBL/GenBank/DDBJ whole genome shotgun (WGS) entry which is preliminary data.</text>
</comment>
<feature type="compositionally biased region" description="Basic and acidic residues" evidence="12">
    <location>
        <begin position="1306"/>
        <end position="1315"/>
    </location>
</feature>
<dbReference type="GO" id="GO:0000422">
    <property type="term" value="P:autophagy of mitochondrion"/>
    <property type="evidence" value="ECO:0007669"/>
    <property type="project" value="TreeGrafter"/>
</dbReference>
<organism evidence="13 14">
    <name type="scientific">Henosepilachna vigintioctopunctata</name>
    <dbReference type="NCBI Taxonomy" id="420089"/>
    <lineage>
        <taxon>Eukaryota</taxon>
        <taxon>Metazoa</taxon>
        <taxon>Ecdysozoa</taxon>
        <taxon>Arthropoda</taxon>
        <taxon>Hexapoda</taxon>
        <taxon>Insecta</taxon>
        <taxon>Pterygota</taxon>
        <taxon>Neoptera</taxon>
        <taxon>Endopterygota</taxon>
        <taxon>Coleoptera</taxon>
        <taxon>Polyphaga</taxon>
        <taxon>Cucujiformia</taxon>
        <taxon>Coccinelloidea</taxon>
        <taxon>Coccinellidae</taxon>
        <taxon>Epilachninae</taxon>
        <taxon>Epilachnini</taxon>
        <taxon>Henosepilachna</taxon>
    </lineage>
</organism>
<dbReference type="GO" id="GO:0034727">
    <property type="term" value="P:piecemeal microautophagy of the nucleus"/>
    <property type="evidence" value="ECO:0007669"/>
    <property type="project" value="TreeGrafter"/>
</dbReference>
<dbReference type="Pfam" id="PF13329">
    <property type="entry name" value="ATG2_CAD"/>
    <property type="match status" value="2"/>
</dbReference>
<evidence type="ECO:0000313" key="13">
    <source>
        <dbReference type="EMBL" id="KAK9884101.1"/>
    </source>
</evidence>
<accession>A0AAW1UW85</accession>
<gene>
    <name evidence="13" type="ORF">WA026_005041</name>
</gene>
<comment type="similarity">
    <text evidence="3">Belongs to the ATG2 family.</text>
</comment>
<dbReference type="GO" id="GO:0043495">
    <property type="term" value="F:protein-membrane adaptor activity"/>
    <property type="evidence" value="ECO:0007669"/>
    <property type="project" value="TreeGrafter"/>
</dbReference>
<dbReference type="PANTHER" id="PTHR13190:SF1">
    <property type="entry name" value="AUTOPHAGY-RELATED 2, ISOFORM A"/>
    <property type="match status" value="1"/>
</dbReference>
<dbReference type="EMBL" id="JARQZJ010000092">
    <property type="protein sequence ID" value="KAK9884101.1"/>
    <property type="molecule type" value="Genomic_DNA"/>
</dbReference>
<evidence type="ECO:0000256" key="4">
    <source>
        <dbReference type="ARBA" id="ARBA00018070"/>
    </source>
</evidence>
<protein>
    <recommendedName>
        <fullName evidence="4">Autophagy-related protein 2</fullName>
    </recommendedName>
</protein>
<evidence type="ECO:0000256" key="1">
    <source>
        <dbReference type="ARBA" id="ARBA00004406"/>
    </source>
</evidence>
<evidence type="ECO:0000256" key="5">
    <source>
        <dbReference type="ARBA" id="ARBA00022448"/>
    </source>
</evidence>
<feature type="compositionally biased region" description="Acidic residues" evidence="12">
    <location>
        <begin position="211"/>
        <end position="221"/>
    </location>
</feature>
<dbReference type="GO" id="GO:0005789">
    <property type="term" value="C:endoplasmic reticulum membrane"/>
    <property type="evidence" value="ECO:0007669"/>
    <property type="project" value="UniProtKB-SubCell"/>
</dbReference>
<dbReference type="InterPro" id="IPR026849">
    <property type="entry name" value="ATG2"/>
</dbReference>
<sequence length="2087" mass="238550">MGENHNLPMEFVDGHIGELQMKIPWRTLLKDSVMVEIRGLNITLQPKQLKEDASSMFESMWTSMTSSLKIVEDLAQQESMECNDKEPYNGVNIISSTFACLIRKIRVTFFNTVIQIEHVPKDSLVGVGVIFNIDMITYYDELESESNKEAAPQQSTDNAKKPNVVESFTTKNLIIQGVTISTVEFPSISRTFSRLRKRSDESESGSTNETMSEETESENENDDKSESCFEDADDNEKQRHAILCAKLTKEIKIKIRMNESDVAGEPKVAVDVGFGHFILFLSPRQVYLLSELVDGLANPELEDHTNTAKHAKYVEKPITDLDYQRLDSYLQQQMRSQLPATGGLQGAQGWSEPFPENYYSAENFYPMNNATSSTYESIFGGSLESSAFSTAPSLATTEFSGYSRRKSRGSRVGTELSGELYTFSVEFASFGVILLHEDLLTLNLDGYTLLPSSICRMQETAKLFFKHIGNCEILDSAETNFDQATATLNTCCRMNHLRILCAPIRLDATERTKGRSFLISANIQATKFELVENLFENGLNVETVPLLRFKKTSSDIPPLIVKLKYKKKNVEKNLRKKIPRTDINIILAECSAEIDITIIDRISALLQSPKVCVIVKKSTYNPWAAHSNALNTESQKSVTNLKIQSRYMEVKLRFPVLDFRPSLDANKIPWWKRNVGPDYLLLSCQDISFQTSFDCEKSFTELITLCKTIAIYYKEAENYPSVNIARVECHKREVSEYPRLSIKLFPTSTETIEEQEDLMTQSMFNPTFLMNLDNGPFTSKKVIHQSNTLYERERWAGQELIVPGEKEELEEFKKLTSESTKVLIDIMIPSVKMQLTSKRLYELIYNRIINGLLLWEPNDPKTKPKFSQYSENKFSSTAADEFKPMSNAGESDNEEDGALLFYSTYERPKSSASQSSEIKEMHVQSKLVLNLKIKEGILSCNTPVRDATSNNVIPEQVGDFLLNVDTATIFVVNSYKGDKDLGYVSVQVENGELWHCAMMSSSNIKTSLPKEKDIGTQLLPTFYKSRKGIMAELQHGNTVRDMLTVACKIATKHETHPVKVLTVSIGVNQATLRHRMTPEPNSWVTQMLDFFNINDYVIPGYTSKEVVAEFHLHMWDCAIDYRPLYLPLRSVITIGSFSMTSNMAEKKSTSVLRFIAQECNLYLSEKEPPKNGVPSIMEVNIRRDYINVVSLGSFDLSLRISDRDTESRPYIDMRIANDCVHIYTCSDSGHALTQLITYLASDGDMKSEENETKDTKIYTRNRHPRHDQELICMDQKSKPIRDITQLSKREYEHVDKLLESALYDETETKKTKSSFERSNTTTPTSSVYSASSSDSKRRKPLTVEEITRQYNQIKHHYANRSSESKSQQSSSTDDLTSRNATHSSASSSKRGSLYKDLSVEELSLRYDALLNLQHQNIDYLEEAEQNNEDYFNDSPPRIFYLPEETSVDYDQKAKNIYPQVMKELGDISNLSFEDDLSSDFYFIDKEKDLGLSSVYFKPKVRVTDRSVYVEVDEEYFEQLLEKIDKLDTPSIYPIPKYKYTLCKMNIIWHMYGGNDFNKSKKEKKDKRVSFNNSAEYDAVNYHNNEEVIFEKKRTPVDKSDFKSWKIKGGVNRDHKVLMELELDKVQFQYDIFSKTSRISSRQILLIHEVEIRDLLAKSEFNKFLYQYTSVDMPREALGQMVLIEARHLRPDKRLPTEECSLRLSLLPLRFNIDQDSLKFLVTFFTELGQETDGDCVAKKALTPKKEINQDPILTVNMKKKKPKAKKKKVVVPAPNDNLIIFADHFGSEEEEKRIPKKISRIRELDVDNDTNPIFFREIVFNPCVFIKIDYRGKRVEVADGSLFSLLVGLMMGLGQLNCSELRLKSICYRKGILGADKVLSFILKEWLNDIRKNQMPSLLSGISPLYSIIQLCQGVKDFFWMPIEQYKKDGRIFRGFRKGLNSLSTSTAMATLELTTRFLDLVQFTAEIAYEMLSPNPCVRKPLRIKGRKKRYNQPQDLREGVTNACLLFKHGMGETAESLAQAIRFDSEHMTYTRAVGGVLRQIPPTVLRPIILASEASTNVLGGIKYQLLPDARNEANQKWRCKDD</sequence>
<evidence type="ECO:0000313" key="14">
    <source>
        <dbReference type="Proteomes" id="UP001431783"/>
    </source>
</evidence>
<dbReference type="Proteomes" id="UP001431783">
    <property type="component" value="Unassembled WGS sequence"/>
</dbReference>
<comment type="subcellular location">
    <subcellularLocation>
        <location evidence="1">Endoplasmic reticulum membrane</location>
        <topology evidence="1">Peripheral membrane protein</topology>
    </subcellularLocation>
    <subcellularLocation>
        <location evidence="2">Preautophagosomal structure membrane</location>
        <topology evidence="2">Peripheral membrane protein</topology>
    </subcellularLocation>
</comment>
<keyword evidence="5" id="KW-0813">Transport</keyword>
<dbReference type="GO" id="GO:0061908">
    <property type="term" value="C:phagophore"/>
    <property type="evidence" value="ECO:0007669"/>
    <property type="project" value="TreeGrafter"/>
</dbReference>
<keyword evidence="9" id="KW-0472">Membrane</keyword>
<dbReference type="GO" id="GO:0061709">
    <property type="term" value="P:reticulophagy"/>
    <property type="evidence" value="ECO:0007669"/>
    <property type="project" value="TreeGrafter"/>
</dbReference>
<comment type="catalytic activity">
    <reaction evidence="10">
        <text>a 1,2-diacyl-sn-glycero-3-phospho-L-serine(in) = a 1,2-diacyl-sn-glycero-3-phospho-L-serine(out)</text>
        <dbReference type="Rhea" id="RHEA:38663"/>
        <dbReference type="ChEBI" id="CHEBI:57262"/>
    </reaction>
</comment>
<feature type="compositionally biased region" description="Low complexity" evidence="12">
    <location>
        <begin position="1320"/>
        <end position="1333"/>
    </location>
</feature>
<comment type="catalytic activity">
    <reaction evidence="11">
        <text>a 1,2-diacyl-sn-glycero-3-phosphoethanolamine(in) = a 1,2-diacyl-sn-glycero-3-phosphoethanolamine(out)</text>
        <dbReference type="Rhea" id="RHEA:38895"/>
        <dbReference type="ChEBI" id="CHEBI:64612"/>
    </reaction>
</comment>
<evidence type="ECO:0000256" key="7">
    <source>
        <dbReference type="ARBA" id="ARBA00023006"/>
    </source>
</evidence>
<keyword evidence="7" id="KW-0072">Autophagy</keyword>
<evidence type="ECO:0000256" key="6">
    <source>
        <dbReference type="ARBA" id="ARBA00022824"/>
    </source>
</evidence>
<feature type="region of interest" description="Disordered" evidence="12">
    <location>
        <begin position="196"/>
        <end position="233"/>
    </location>
</feature>
<dbReference type="GO" id="GO:0032266">
    <property type="term" value="F:phosphatidylinositol-3-phosphate binding"/>
    <property type="evidence" value="ECO:0007669"/>
    <property type="project" value="TreeGrafter"/>
</dbReference>
<dbReference type="GO" id="GO:0061723">
    <property type="term" value="P:glycophagy"/>
    <property type="evidence" value="ECO:0007669"/>
    <property type="project" value="TreeGrafter"/>
</dbReference>
<dbReference type="PANTHER" id="PTHR13190">
    <property type="entry name" value="AUTOPHAGY-RELATED 2, ISOFORM A"/>
    <property type="match status" value="1"/>
</dbReference>
<feature type="region of interest" description="Disordered" evidence="12">
    <location>
        <begin position="1306"/>
        <end position="1390"/>
    </location>
</feature>
<evidence type="ECO:0000256" key="8">
    <source>
        <dbReference type="ARBA" id="ARBA00023055"/>
    </source>
</evidence>
<evidence type="ECO:0000256" key="2">
    <source>
        <dbReference type="ARBA" id="ARBA00004623"/>
    </source>
</evidence>
<keyword evidence="6" id="KW-0256">Endoplasmic reticulum</keyword>
<evidence type="ECO:0000256" key="12">
    <source>
        <dbReference type="SAM" id="MobiDB-lite"/>
    </source>
</evidence>
<evidence type="ECO:0000256" key="11">
    <source>
        <dbReference type="ARBA" id="ARBA00024615"/>
    </source>
</evidence>
<keyword evidence="8" id="KW-0445">Lipid transport</keyword>
<evidence type="ECO:0000256" key="10">
    <source>
        <dbReference type="ARBA" id="ARBA00024479"/>
    </source>
</evidence>